<proteinExistence type="inferred from homology"/>
<dbReference type="STRING" id="1123501.Wenmar_00273"/>
<evidence type="ECO:0000256" key="2">
    <source>
        <dbReference type="ARBA" id="ARBA00023002"/>
    </source>
</evidence>
<dbReference type="Proteomes" id="UP000035100">
    <property type="component" value="Unassembled WGS sequence"/>
</dbReference>
<name>A0A0D0Q906_9RHOB</name>
<comment type="caution">
    <text evidence="5">The sequence shown here is derived from an EMBL/GenBank/DDBJ whole genome shotgun (WGS) entry which is preliminary data.</text>
</comment>
<reference evidence="5 6" key="1">
    <citation type="submission" date="2013-01" db="EMBL/GenBank/DDBJ databases">
        <authorList>
            <person name="Fiebig A."/>
            <person name="Goeker M."/>
            <person name="Klenk H.-P.P."/>
        </authorList>
    </citation>
    <scope>NUCLEOTIDE SEQUENCE [LARGE SCALE GENOMIC DNA]</scope>
    <source>
        <strain evidence="5 6">DSM 24838</strain>
    </source>
</reference>
<keyword evidence="2 5" id="KW-0560">Oxidoreductase</keyword>
<accession>A0A0D0Q906</accession>
<dbReference type="InterPro" id="IPR036291">
    <property type="entry name" value="NAD(P)-bd_dom_sf"/>
</dbReference>
<evidence type="ECO:0000256" key="1">
    <source>
        <dbReference type="ARBA" id="ARBA00006484"/>
    </source>
</evidence>
<dbReference type="PRINTS" id="PR00081">
    <property type="entry name" value="GDHRDH"/>
</dbReference>
<dbReference type="eggNOG" id="COG1028">
    <property type="taxonomic scope" value="Bacteria"/>
</dbReference>
<dbReference type="PANTHER" id="PTHR44196:SF1">
    <property type="entry name" value="DEHYDROGENASE_REDUCTASE SDR FAMILY MEMBER 7B"/>
    <property type="match status" value="1"/>
</dbReference>
<dbReference type="SMART" id="SM00822">
    <property type="entry name" value="PKS_KR"/>
    <property type="match status" value="1"/>
</dbReference>
<dbReference type="Pfam" id="PF00106">
    <property type="entry name" value="adh_short"/>
    <property type="match status" value="1"/>
</dbReference>
<dbReference type="InterPro" id="IPR002347">
    <property type="entry name" value="SDR_fam"/>
</dbReference>
<dbReference type="AlphaFoldDB" id="A0A0D0Q906"/>
<dbReference type="GO" id="GO:0016020">
    <property type="term" value="C:membrane"/>
    <property type="evidence" value="ECO:0007669"/>
    <property type="project" value="TreeGrafter"/>
</dbReference>
<dbReference type="InterPro" id="IPR057326">
    <property type="entry name" value="KR_dom"/>
</dbReference>
<dbReference type="EMBL" id="AONG01000003">
    <property type="protein sequence ID" value="KIQ70899.1"/>
    <property type="molecule type" value="Genomic_DNA"/>
</dbReference>
<dbReference type="PRINTS" id="PR00080">
    <property type="entry name" value="SDRFAMILY"/>
</dbReference>
<evidence type="ECO:0000313" key="6">
    <source>
        <dbReference type="Proteomes" id="UP000035100"/>
    </source>
</evidence>
<evidence type="ECO:0000313" key="5">
    <source>
        <dbReference type="EMBL" id="KIQ70899.1"/>
    </source>
</evidence>
<dbReference type="CDD" id="cd05233">
    <property type="entry name" value="SDR_c"/>
    <property type="match status" value="1"/>
</dbReference>
<dbReference type="EC" id="1.1.1.100" evidence="5"/>
<dbReference type="OrthoDB" id="8280747at2"/>
<dbReference type="SUPFAM" id="SSF51735">
    <property type="entry name" value="NAD(P)-binding Rossmann-fold domains"/>
    <property type="match status" value="1"/>
</dbReference>
<dbReference type="Gene3D" id="3.40.50.720">
    <property type="entry name" value="NAD(P)-binding Rossmann-like Domain"/>
    <property type="match status" value="1"/>
</dbReference>
<evidence type="ECO:0000259" key="4">
    <source>
        <dbReference type="SMART" id="SM00822"/>
    </source>
</evidence>
<dbReference type="GO" id="GO:0004316">
    <property type="term" value="F:3-oxoacyl-[acyl-carrier-protein] reductase (NADPH) activity"/>
    <property type="evidence" value="ECO:0007669"/>
    <property type="project" value="UniProtKB-EC"/>
</dbReference>
<organism evidence="5 6">
    <name type="scientific">Wenxinia marina DSM 24838</name>
    <dbReference type="NCBI Taxonomy" id="1123501"/>
    <lineage>
        <taxon>Bacteria</taxon>
        <taxon>Pseudomonadati</taxon>
        <taxon>Pseudomonadota</taxon>
        <taxon>Alphaproteobacteria</taxon>
        <taxon>Rhodobacterales</taxon>
        <taxon>Roseobacteraceae</taxon>
        <taxon>Wenxinia</taxon>
    </lineage>
</organism>
<keyword evidence="6" id="KW-1185">Reference proteome</keyword>
<gene>
    <name evidence="5" type="ORF">Wenmar_00273</name>
</gene>
<dbReference type="RefSeq" id="WP_018304403.1">
    <property type="nucleotide sequence ID" value="NZ_KB902313.1"/>
</dbReference>
<feature type="domain" description="Ketoreductase" evidence="4">
    <location>
        <begin position="7"/>
        <end position="183"/>
    </location>
</feature>
<protein>
    <submittedName>
        <fullName evidence="5">Short-chain dehydrogenase</fullName>
        <ecNumber evidence="5">1.1.1.100</ecNumber>
    </submittedName>
</protein>
<comment type="similarity">
    <text evidence="1 3">Belongs to the short-chain dehydrogenases/reductases (SDR) family.</text>
</comment>
<sequence>MTDLTDGIAIVTGAGRGLGRALALELARRGVRVGALGRDPAALDALAGESEGILPLIADVADPAAVAAAFAQARAHGPVRILVNNAAAYPRRDILDESADSFMATVATNLGGTVACTREALADMTDAGVGRILNVATFADVAPLPASAAYAVSKGAARIFTRALVADLGDRFPGIVVSDWMPGMLATSMGIADGLDPAIAARWGAALALWHDRSLNGTVWEMDRELPPPRSLKRRLADRVTLRRVEARRL</sequence>
<dbReference type="PANTHER" id="PTHR44196">
    <property type="entry name" value="DEHYDROGENASE/REDUCTASE SDR FAMILY MEMBER 7B"/>
    <property type="match status" value="1"/>
</dbReference>
<evidence type="ECO:0000256" key="3">
    <source>
        <dbReference type="RuleBase" id="RU000363"/>
    </source>
</evidence>